<dbReference type="Pfam" id="PF09997">
    <property type="entry name" value="DUF2238"/>
    <property type="match status" value="1"/>
</dbReference>
<gene>
    <name evidence="3" type="ORF">LEP48_02730</name>
</gene>
<evidence type="ECO:0000256" key="2">
    <source>
        <dbReference type="SAM" id="Phobius"/>
    </source>
</evidence>
<keyword evidence="2" id="KW-0472">Membrane</keyword>
<dbReference type="Proteomes" id="UP001319870">
    <property type="component" value="Unassembled WGS sequence"/>
</dbReference>
<dbReference type="EMBL" id="JAIXCQ010000001">
    <property type="protein sequence ID" value="MCA5892265.1"/>
    <property type="molecule type" value="Genomic_DNA"/>
</dbReference>
<sequence>MTSAPRTARLPAAWRPAPGRPTWGIVLGDAVRLGALVSVLLAVAAADWVAVPLFLLVLGGSMVPRATGASAVLDVACGVAMLAAAWCARLGWYERFEGLDLAVHAVATGLLAALAYRVLTRGPLSPVRPPASVATTVVALGATLAVVWEVLEVLGHALVDDSIYVTVPDTVGDLAAGFVGSVVAAALVARSSSRATLGSAAGGTGGTTAGTTARERA</sequence>
<comment type="caution">
    <text evidence="3">The sequence shown here is derived from an EMBL/GenBank/DDBJ whole genome shotgun (WGS) entry which is preliminary data.</text>
</comment>
<feature type="transmembrane region" description="Helical" evidence="2">
    <location>
        <begin position="98"/>
        <end position="119"/>
    </location>
</feature>
<name>A0ABS7ZET4_9MICO</name>
<organism evidence="3 4">
    <name type="scientific">Isoptericola luteus</name>
    <dbReference type="NCBI Taxonomy" id="2879484"/>
    <lineage>
        <taxon>Bacteria</taxon>
        <taxon>Bacillati</taxon>
        <taxon>Actinomycetota</taxon>
        <taxon>Actinomycetes</taxon>
        <taxon>Micrococcales</taxon>
        <taxon>Promicromonosporaceae</taxon>
        <taxon>Isoptericola</taxon>
    </lineage>
</organism>
<keyword evidence="2" id="KW-1133">Transmembrane helix</keyword>
<feature type="transmembrane region" description="Helical" evidence="2">
    <location>
        <begin position="33"/>
        <end position="59"/>
    </location>
</feature>
<feature type="transmembrane region" description="Helical" evidence="2">
    <location>
        <begin position="71"/>
        <end position="92"/>
    </location>
</feature>
<feature type="transmembrane region" description="Helical" evidence="2">
    <location>
        <begin position="171"/>
        <end position="189"/>
    </location>
</feature>
<accession>A0ABS7ZET4</accession>
<feature type="transmembrane region" description="Helical" evidence="2">
    <location>
        <begin position="131"/>
        <end position="151"/>
    </location>
</feature>
<feature type="region of interest" description="Disordered" evidence="1">
    <location>
        <begin position="196"/>
        <end position="217"/>
    </location>
</feature>
<reference evidence="3 4" key="1">
    <citation type="submission" date="2021-09" db="EMBL/GenBank/DDBJ databases">
        <title>Isoptericola luteus sp. nov., a novel bacterium isolated from Harbin, the capital city of Heilongjiang province.</title>
        <authorList>
            <person name="Li J."/>
        </authorList>
    </citation>
    <scope>NUCLEOTIDE SEQUENCE [LARGE SCALE GENOMIC DNA]</scope>
    <source>
        <strain evidence="3 4">NEAU-Y5</strain>
    </source>
</reference>
<keyword evidence="4" id="KW-1185">Reference proteome</keyword>
<protein>
    <submittedName>
        <fullName evidence="3">Uncharacterized protein</fullName>
    </submittedName>
</protein>
<keyword evidence="2" id="KW-0812">Transmembrane</keyword>
<dbReference type="InterPro" id="IPR014509">
    <property type="entry name" value="YjdF-like"/>
</dbReference>
<proteinExistence type="predicted"/>
<evidence type="ECO:0000256" key="1">
    <source>
        <dbReference type="SAM" id="MobiDB-lite"/>
    </source>
</evidence>
<evidence type="ECO:0000313" key="4">
    <source>
        <dbReference type="Proteomes" id="UP001319870"/>
    </source>
</evidence>
<dbReference type="RefSeq" id="WP_225564007.1">
    <property type="nucleotide sequence ID" value="NZ_JAIXCQ010000001.1"/>
</dbReference>
<evidence type="ECO:0000313" key="3">
    <source>
        <dbReference type="EMBL" id="MCA5892265.1"/>
    </source>
</evidence>